<evidence type="ECO:0000256" key="2">
    <source>
        <dbReference type="ARBA" id="ARBA00023015"/>
    </source>
</evidence>
<keyword evidence="3" id="KW-0238">DNA-binding</keyword>
<dbReference type="PANTHER" id="PTHR31001:SF88">
    <property type="entry name" value="TRANSCRIPTION FACTOR PDR3"/>
    <property type="match status" value="1"/>
</dbReference>
<dbReference type="Gene3D" id="4.10.240.10">
    <property type="entry name" value="Zn(2)-C6 fungal-type DNA-binding domain"/>
    <property type="match status" value="1"/>
</dbReference>
<gene>
    <name evidence="8" type="ORF">PENANT_c001G03880</name>
</gene>
<dbReference type="InterPro" id="IPR036864">
    <property type="entry name" value="Zn2-C6_fun-type_DNA-bd_sf"/>
</dbReference>
<comment type="subcellular location">
    <subcellularLocation>
        <location evidence="1">Nucleus</location>
    </subcellularLocation>
</comment>
<evidence type="ECO:0000256" key="4">
    <source>
        <dbReference type="ARBA" id="ARBA00023163"/>
    </source>
</evidence>
<dbReference type="Pfam" id="PF00172">
    <property type="entry name" value="Zn_clus"/>
    <property type="match status" value="1"/>
</dbReference>
<dbReference type="GO" id="GO:0000981">
    <property type="term" value="F:DNA-binding transcription factor activity, RNA polymerase II-specific"/>
    <property type="evidence" value="ECO:0007669"/>
    <property type="project" value="InterPro"/>
</dbReference>
<feature type="region of interest" description="Disordered" evidence="6">
    <location>
        <begin position="70"/>
        <end position="125"/>
    </location>
</feature>
<evidence type="ECO:0000256" key="6">
    <source>
        <dbReference type="SAM" id="MobiDB-lite"/>
    </source>
</evidence>
<evidence type="ECO:0000313" key="8">
    <source>
        <dbReference type="EMBL" id="OQD90378.1"/>
    </source>
</evidence>
<dbReference type="CDD" id="cd00067">
    <property type="entry name" value="GAL4"/>
    <property type="match status" value="1"/>
</dbReference>
<evidence type="ECO:0000256" key="3">
    <source>
        <dbReference type="ARBA" id="ARBA00023125"/>
    </source>
</evidence>
<dbReference type="PROSITE" id="PS00463">
    <property type="entry name" value="ZN2_CY6_FUNGAL_1"/>
    <property type="match status" value="1"/>
</dbReference>
<dbReference type="GO" id="GO:0005634">
    <property type="term" value="C:nucleus"/>
    <property type="evidence" value="ECO:0007669"/>
    <property type="project" value="UniProtKB-SubCell"/>
</dbReference>
<evidence type="ECO:0000256" key="1">
    <source>
        <dbReference type="ARBA" id="ARBA00004123"/>
    </source>
</evidence>
<dbReference type="InterPro" id="IPR001138">
    <property type="entry name" value="Zn2Cys6_DnaBD"/>
</dbReference>
<dbReference type="GO" id="GO:0008270">
    <property type="term" value="F:zinc ion binding"/>
    <property type="evidence" value="ECO:0007669"/>
    <property type="project" value="InterPro"/>
</dbReference>
<feature type="region of interest" description="Disordered" evidence="6">
    <location>
        <begin position="151"/>
        <end position="196"/>
    </location>
</feature>
<keyword evidence="5" id="KW-0539">Nucleus</keyword>
<dbReference type="PROSITE" id="PS50048">
    <property type="entry name" value="ZN2_CY6_FUNGAL_2"/>
    <property type="match status" value="1"/>
</dbReference>
<feature type="compositionally biased region" description="Basic and acidic residues" evidence="6">
    <location>
        <begin position="95"/>
        <end position="106"/>
    </location>
</feature>
<feature type="compositionally biased region" description="Low complexity" evidence="6">
    <location>
        <begin position="168"/>
        <end position="189"/>
    </location>
</feature>
<keyword evidence="9" id="KW-1185">Reference proteome</keyword>
<protein>
    <recommendedName>
        <fullName evidence="7">Zn(2)-C6 fungal-type domain-containing protein</fullName>
    </recommendedName>
</protein>
<dbReference type="EMBL" id="MDYN01000001">
    <property type="protein sequence ID" value="OQD90378.1"/>
    <property type="molecule type" value="Genomic_DNA"/>
</dbReference>
<organism evidence="8 9">
    <name type="scientific">Penicillium antarcticum</name>
    <dbReference type="NCBI Taxonomy" id="416450"/>
    <lineage>
        <taxon>Eukaryota</taxon>
        <taxon>Fungi</taxon>
        <taxon>Dikarya</taxon>
        <taxon>Ascomycota</taxon>
        <taxon>Pezizomycotina</taxon>
        <taxon>Eurotiomycetes</taxon>
        <taxon>Eurotiomycetidae</taxon>
        <taxon>Eurotiales</taxon>
        <taxon>Aspergillaceae</taxon>
        <taxon>Penicillium</taxon>
    </lineage>
</organism>
<dbReference type="SMART" id="SM00066">
    <property type="entry name" value="GAL4"/>
    <property type="match status" value="1"/>
</dbReference>
<feature type="compositionally biased region" description="Gly residues" evidence="6">
    <location>
        <begin position="111"/>
        <end position="121"/>
    </location>
</feature>
<keyword evidence="2" id="KW-0805">Transcription regulation</keyword>
<dbReference type="InterPro" id="IPR050613">
    <property type="entry name" value="Sec_Metabolite_Reg"/>
</dbReference>
<evidence type="ECO:0000313" key="9">
    <source>
        <dbReference type="Proteomes" id="UP000191672"/>
    </source>
</evidence>
<comment type="caution">
    <text evidence="8">The sequence shown here is derived from an EMBL/GenBank/DDBJ whole genome shotgun (WGS) entry which is preliminary data.</text>
</comment>
<dbReference type="Proteomes" id="UP000191672">
    <property type="component" value="Unassembled WGS sequence"/>
</dbReference>
<proteinExistence type="predicted"/>
<reference evidence="9" key="1">
    <citation type="journal article" date="2017" name="Nat. Microbiol.">
        <title>Global analysis of biosynthetic gene clusters reveals vast potential of secondary metabolite production in Penicillium species.</title>
        <authorList>
            <person name="Nielsen J.C."/>
            <person name="Grijseels S."/>
            <person name="Prigent S."/>
            <person name="Ji B."/>
            <person name="Dainat J."/>
            <person name="Nielsen K.F."/>
            <person name="Frisvad J.C."/>
            <person name="Workman M."/>
            <person name="Nielsen J."/>
        </authorList>
    </citation>
    <scope>NUCLEOTIDE SEQUENCE [LARGE SCALE GENOMIC DNA]</scope>
    <source>
        <strain evidence="9">IBT 31811</strain>
    </source>
</reference>
<dbReference type="PANTHER" id="PTHR31001">
    <property type="entry name" value="UNCHARACTERIZED TRANSCRIPTIONAL REGULATORY PROTEIN"/>
    <property type="match status" value="1"/>
</dbReference>
<evidence type="ECO:0000259" key="7">
    <source>
        <dbReference type="PROSITE" id="PS50048"/>
    </source>
</evidence>
<dbReference type="AlphaFoldDB" id="A0A1V6QM94"/>
<name>A0A1V6QM94_9EURO</name>
<accession>A0A1V6QM94</accession>
<evidence type="ECO:0000256" key="5">
    <source>
        <dbReference type="ARBA" id="ARBA00023242"/>
    </source>
</evidence>
<dbReference type="GO" id="GO:0003677">
    <property type="term" value="F:DNA binding"/>
    <property type="evidence" value="ECO:0007669"/>
    <property type="project" value="UniProtKB-KW"/>
</dbReference>
<feature type="domain" description="Zn(2)-C6 fungal-type" evidence="7">
    <location>
        <begin position="13"/>
        <end position="44"/>
    </location>
</feature>
<keyword evidence="4" id="KW-0804">Transcription</keyword>
<dbReference type="STRING" id="416450.A0A1V6QM94"/>
<sequence length="458" mass="48358">MPDAKTKIRPQQSCLKCRERKVKCDRSIPCKACIARGIEAECTYLTTAEDRAHINQAEIIDRLRREVAQLRGRLNQPPRDPSKSPSLGSRMSPGSDRDRERDERRQYTPGPGFGSGAGAGPAHGYLNQYQSQSQQGIVGYGAAYGSRDAQGFLTGHGHDPGEGSWRGSSPSSTMTSSATVMSPESTGSENGSGLGSGSVSGFPLATGYVPQVADMDGSGVSGDVVLGRSIEDQMMSGYYAGSLGASFSPGDMSGVPVMGVPPSGLPPKDGIASLHAPIYGADGMEYMMTEAGKALPYYPDQSVNYPIPSAQYGEAIPHWGDGYSQQGQFQQIYPRQTPSHSSINTFAKTSHINIATNPNTYTDAPPFPVPTPTPAVAADPSILANPTSQHITSPAIMDQIPNSWKGQGKQELLETLLETIGSCDEQSVAQVVQVVRTSASPEEAVSGICRVLGIGSGQ</sequence>
<dbReference type="SUPFAM" id="SSF57701">
    <property type="entry name" value="Zn2/Cys6 DNA-binding domain"/>
    <property type="match status" value="1"/>
</dbReference>